<feature type="transmembrane region" description="Helical" evidence="6">
    <location>
        <begin position="169"/>
        <end position="198"/>
    </location>
</feature>
<comment type="similarity">
    <text evidence="5">Belongs to the SAT4 family.</text>
</comment>
<evidence type="ECO:0000256" key="1">
    <source>
        <dbReference type="ARBA" id="ARBA00004141"/>
    </source>
</evidence>
<sequence length="366" mass="40706">MGHTDAAADDNRGPQILAFAISLVAIATVFVAARLYTKVVIKRLVYLEDYIIGFSNLLLWAEVCLYFVAVRYGEGRHIWTLSEEELGASRLWFIIASVPGVTALGLPKIAIALMLNRILFATKWLTTASWFLSAVTMVNFLVVLFFLIFQCSPMRASWATDVENARCYGSGLIVNICVYASVFSAITDLYFAFCPAVVILRLGMNTQKSIGLSCVLGLGVFACAVALYKVSLLPLMTSPDFTYDCADLMIWTVAEASAILIASSIPMLTPIYLLIVRRRRGQEHRDEVEKAPIDELVHQLGHQRRNQVQRRAWDVETGIVHRVTNRQSSGGAMSSERVENVASKLILSKFFYIIVAKYDQEAVLVS</sequence>
<evidence type="ECO:0000313" key="8">
    <source>
        <dbReference type="Proteomes" id="UP000515153"/>
    </source>
</evidence>
<keyword evidence="8" id="KW-1185">Reference proteome</keyword>
<accession>A0A6P8AQ89</accession>
<dbReference type="RefSeq" id="XP_030977064.1">
    <property type="nucleotide sequence ID" value="XM_031132032.1"/>
</dbReference>
<reference evidence="9" key="3">
    <citation type="submission" date="2025-08" db="UniProtKB">
        <authorList>
            <consortium name="RefSeq"/>
        </authorList>
    </citation>
    <scope>IDENTIFICATION</scope>
    <source>
        <strain evidence="9">NI907</strain>
    </source>
</reference>
<evidence type="ECO:0000259" key="7">
    <source>
        <dbReference type="Pfam" id="PF20684"/>
    </source>
</evidence>
<feature type="transmembrane region" description="Helical" evidence="6">
    <location>
        <begin position="16"/>
        <end position="37"/>
    </location>
</feature>
<keyword evidence="4 6" id="KW-0472">Membrane</keyword>
<evidence type="ECO:0000256" key="4">
    <source>
        <dbReference type="ARBA" id="ARBA00023136"/>
    </source>
</evidence>
<dbReference type="KEGG" id="pgri:PgNI_12076"/>
<dbReference type="InterPro" id="IPR049326">
    <property type="entry name" value="Rhodopsin_dom_fungi"/>
</dbReference>
<gene>
    <name evidence="9" type="ORF">PgNI_12076</name>
</gene>
<reference evidence="9" key="2">
    <citation type="submission" date="2019-10" db="EMBL/GenBank/DDBJ databases">
        <authorList>
            <consortium name="NCBI Genome Project"/>
        </authorList>
    </citation>
    <scope>NUCLEOTIDE SEQUENCE</scope>
    <source>
        <strain evidence="9">NI907</strain>
    </source>
</reference>
<evidence type="ECO:0000256" key="2">
    <source>
        <dbReference type="ARBA" id="ARBA00022692"/>
    </source>
</evidence>
<proteinExistence type="inferred from homology"/>
<feature type="transmembrane region" description="Helical" evidence="6">
    <location>
        <begin position="210"/>
        <end position="228"/>
    </location>
</feature>
<organism evidence="8 9">
    <name type="scientific">Pyricularia grisea</name>
    <name type="common">Crabgrass-specific blast fungus</name>
    <name type="synonym">Magnaporthe grisea</name>
    <dbReference type="NCBI Taxonomy" id="148305"/>
    <lineage>
        <taxon>Eukaryota</taxon>
        <taxon>Fungi</taxon>
        <taxon>Dikarya</taxon>
        <taxon>Ascomycota</taxon>
        <taxon>Pezizomycotina</taxon>
        <taxon>Sordariomycetes</taxon>
        <taxon>Sordariomycetidae</taxon>
        <taxon>Magnaporthales</taxon>
        <taxon>Pyriculariaceae</taxon>
        <taxon>Pyricularia</taxon>
    </lineage>
</organism>
<feature type="transmembrane region" description="Helical" evidence="6">
    <location>
        <begin position="248"/>
        <end position="275"/>
    </location>
</feature>
<feature type="transmembrane region" description="Helical" evidence="6">
    <location>
        <begin position="49"/>
        <end position="72"/>
    </location>
</feature>
<evidence type="ECO:0000256" key="6">
    <source>
        <dbReference type="SAM" id="Phobius"/>
    </source>
</evidence>
<dbReference type="Pfam" id="PF20684">
    <property type="entry name" value="Fung_rhodopsin"/>
    <property type="match status" value="1"/>
</dbReference>
<dbReference type="PANTHER" id="PTHR33048">
    <property type="entry name" value="PTH11-LIKE INTEGRAL MEMBRANE PROTEIN (AFU_ORTHOLOGUE AFUA_5G11245)"/>
    <property type="match status" value="1"/>
</dbReference>
<comment type="subcellular location">
    <subcellularLocation>
        <location evidence="1">Membrane</location>
        <topology evidence="1">Multi-pass membrane protein</topology>
    </subcellularLocation>
</comment>
<feature type="domain" description="Rhodopsin" evidence="7">
    <location>
        <begin position="33"/>
        <end position="271"/>
    </location>
</feature>
<keyword evidence="3 6" id="KW-1133">Transmembrane helix</keyword>
<feature type="transmembrane region" description="Helical" evidence="6">
    <location>
        <begin position="127"/>
        <end position="149"/>
    </location>
</feature>
<evidence type="ECO:0000313" key="9">
    <source>
        <dbReference type="RefSeq" id="XP_030977064.1"/>
    </source>
</evidence>
<dbReference type="Proteomes" id="UP000515153">
    <property type="component" value="Unplaced"/>
</dbReference>
<protein>
    <recommendedName>
        <fullName evidence="7">Rhodopsin domain-containing protein</fullName>
    </recommendedName>
</protein>
<evidence type="ECO:0000256" key="5">
    <source>
        <dbReference type="ARBA" id="ARBA00038359"/>
    </source>
</evidence>
<name>A0A6P8AQ89_PYRGI</name>
<dbReference type="PANTHER" id="PTHR33048:SF155">
    <property type="entry name" value="INTEGRAL MEMBRANE PROTEIN"/>
    <property type="match status" value="1"/>
</dbReference>
<feature type="transmembrane region" description="Helical" evidence="6">
    <location>
        <begin position="92"/>
        <end position="115"/>
    </location>
</feature>
<keyword evidence="2 6" id="KW-0812">Transmembrane</keyword>
<reference evidence="9" key="1">
    <citation type="journal article" date="2019" name="Mol. Biol. Evol.">
        <title>Blast fungal genomes show frequent chromosomal changes, gene gains and losses, and effector gene turnover.</title>
        <authorList>
            <person name="Gomez Luciano L.B."/>
            <person name="Jason Tsai I."/>
            <person name="Chuma I."/>
            <person name="Tosa Y."/>
            <person name="Chen Y.H."/>
            <person name="Li J.Y."/>
            <person name="Li M.Y."/>
            <person name="Jade Lu M.Y."/>
            <person name="Nakayashiki H."/>
            <person name="Li W.H."/>
        </authorList>
    </citation>
    <scope>NUCLEOTIDE SEQUENCE</scope>
    <source>
        <strain evidence="9">NI907</strain>
    </source>
</reference>
<dbReference type="GeneID" id="41966937"/>
<evidence type="ECO:0000256" key="3">
    <source>
        <dbReference type="ARBA" id="ARBA00022989"/>
    </source>
</evidence>
<dbReference type="InterPro" id="IPR052337">
    <property type="entry name" value="SAT4-like"/>
</dbReference>
<dbReference type="GO" id="GO:0016020">
    <property type="term" value="C:membrane"/>
    <property type="evidence" value="ECO:0007669"/>
    <property type="project" value="UniProtKB-SubCell"/>
</dbReference>
<dbReference type="AlphaFoldDB" id="A0A6P8AQ89"/>